<keyword evidence="8" id="KW-1185">Reference proteome</keyword>
<dbReference type="PANTHER" id="PTHR45527">
    <property type="entry name" value="NONRIBOSOMAL PEPTIDE SYNTHETASE"/>
    <property type="match status" value="1"/>
</dbReference>
<dbReference type="CDD" id="cd05918">
    <property type="entry name" value="A_NRPS_SidN3_like"/>
    <property type="match status" value="2"/>
</dbReference>
<dbReference type="FunFam" id="3.30.300.30:FF:000015">
    <property type="entry name" value="Nonribosomal peptide synthase SidD"/>
    <property type="match status" value="2"/>
</dbReference>
<dbReference type="InterPro" id="IPR009081">
    <property type="entry name" value="PP-bd_ACP"/>
</dbReference>
<dbReference type="InterPro" id="IPR045851">
    <property type="entry name" value="AMP-bd_C_sf"/>
</dbReference>
<dbReference type="STRING" id="655827.E9ECK6"/>
<comment type="similarity">
    <text evidence="5">Belongs to the NRP synthetase family.</text>
</comment>
<dbReference type="CDD" id="cd19534">
    <property type="entry name" value="E_NRPS"/>
    <property type="match status" value="1"/>
</dbReference>
<dbReference type="Pfam" id="PF00550">
    <property type="entry name" value="PP-binding"/>
    <property type="match status" value="2"/>
</dbReference>
<dbReference type="GO" id="GO:0005737">
    <property type="term" value="C:cytoplasm"/>
    <property type="evidence" value="ECO:0007669"/>
    <property type="project" value="TreeGrafter"/>
</dbReference>
<dbReference type="PANTHER" id="PTHR45527:SF1">
    <property type="entry name" value="FATTY ACID SYNTHASE"/>
    <property type="match status" value="1"/>
</dbReference>
<evidence type="ECO:0000313" key="8">
    <source>
        <dbReference type="Proteomes" id="UP000002499"/>
    </source>
</evidence>
<organism evidence="8">
    <name type="scientific">Metarhizium acridum (strain CQMa 102)</name>
    <dbReference type="NCBI Taxonomy" id="655827"/>
    <lineage>
        <taxon>Eukaryota</taxon>
        <taxon>Fungi</taxon>
        <taxon>Dikarya</taxon>
        <taxon>Ascomycota</taxon>
        <taxon>Pezizomycotina</taxon>
        <taxon>Sordariomycetes</taxon>
        <taxon>Hypocreomycetidae</taxon>
        <taxon>Hypocreales</taxon>
        <taxon>Clavicipitaceae</taxon>
        <taxon>Metarhizium</taxon>
    </lineage>
</organism>
<accession>E9ECK6</accession>
<feature type="domain" description="Carrier" evidence="6">
    <location>
        <begin position="583"/>
        <end position="659"/>
    </location>
</feature>
<reference evidence="7 8" key="1">
    <citation type="journal article" date="2011" name="PLoS Genet.">
        <title>Genome sequencing and comparative transcriptomics of the model entomopathogenic fungi Metarhizium anisopliae and M. acridum.</title>
        <authorList>
            <person name="Gao Q."/>
            <person name="Jin K."/>
            <person name="Ying S.H."/>
            <person name="Zhang Y."/>
            <person name="Xiao G."/>
            <person name="Shang Y."/>
            <person name="Duan Z."/>
            <person name="Hu X."/>
            <person name="Xie X.Q."/>
            <person name="Zhou G."/>
            <person name="Peng G."/>
            <person name="Luo Z."/>
            <person name="Huang W."/>
            <person name="Wang B."/>
            <person name="Fang W."/>
            <person name="Wang S."/>
            <person name="Zhong Y."/>
            <person name="Ma L.J."/>
            <person name="St Leger R.J."/>
            <person name="Zhao G.P."/>
            <person name="Pei Y."/>
            <person name="Feng M.G."/>
            <person name="Xia Y."/>
            <person name="Wang C."/>
        </authorList>
    </citation>
    <scope>NUCLEOTIDE SEQUENCE [LARGE SCALE GENOMIC DNA]</scope>
    <source>
        <strain evidence="7 8">CQMa 102</strain>
    </source>
</reference>
<dbReference type="GO" id="GO:0043041">
    <property type="term" value="P:amino acid activation for nonribosomal peptide biosynthetic process"/>
    <property type="evidence" value="ECO:0007669"/>
    <property type="project" value="TreeGrafter"/>
</dbReference>
<dbReference type="EMBL" id="GL698549">
    <property type="protein sequence ID" value="EFY86383.1"/>
    <property type="molecule type" value="Genomic_DNA"/>
</dbReference>
<dbReference type="GeneID" id="19251915"/>
<dbReference type="Gene3D" id="3.30.300.30">
    <property type="match status" value="2"/>
</dbReference>
<dbReference type="FunFam" id="3.30.559.30:FF:000002">
    <property type="entry name" value="Nonribosomal peptide synthase Pes1"/>
    <property type="match status" value="1"/>
</dbReference>
<dbReference type="SUPFAM" id="SSF52777">
    <property type="entry name" value="CoA-dependent acyltransferases"/>
    <property type="match status" value="6"/>
</dbReference>
<dbReference type="Gene3D" id="1.10.1200.10">
    <property type="entry name" value="ACP-like"/>
    <property type="match status" value="2"/>
</dbReference>
<dbReference type="InterPro" id="IPR036736">
    <property type="entry name" value="ACP-like_sf"/>
</dbReference>
<sequence length="2607" mass="287203">MTADSLLGSDGGNGLEDDKIRQVWAFNKKPPPTANECIHTTIASRNASQPEKVVVQAWDGTLTFAQLDELSTRLAGHLASLGVGPEVIVPICFEKSMWTVVAMLGVLKAGGAFTLIDPGLPEERVRGICLRVRARTAVTSVTCRALLSGLAENIVVLDWKLSEQPFSICPVSQPSPADAAYVIFTSGSTGQPKGCVIEHRAFCSAALGHGSILNVNQDTRSLQFSSYAFGVCLVDILTTLIVGGCVCIPSEEERSVNNLPAAIRKLNANWVLFTPSTLAHIRPEDVPSLQTIVLGGEPVQISQIKEWSSRVHLRHGYGCAEACVAMSALQLNETSATSDVGHVTTGRCWMVDETDINQLVPVGVPGELIFEGTAMGREYIDEPEETSRAFIQAPSWRASFGPCEAASRFYKTGDLAVFKPDGSVQLLGRKDTQIKLNGQRIEVGEIEHQVKLSTSVVKDVAVECTILNNGNERGPGLIGFLVLEEDEAKDKVKEEVNTRDTNVQSISQVSYNSRAITAIQSVQAKLQRVLPYYMVPSVLVVLPSLPKTPTGKIFRKQLREIVSAMPPHQLAKLRSFARGDMQKPRTEQEHCLRKLWSQALKLDADSIGIDDNFFHLGGDSKAAIRLVGAANSIGLAMAVADVFRKPVLSAMAQIQSINIKTGPEVQPIMPFSLLRDDRPAADVCKELSDLCSVDRFLIEDAYPCTPMQEGLLSLSSKGVGDYIQQVVLEMSDDVELDPFRAAWEHVIRSTAILRTRIVQHPRHGLVQVVCQDGVNWTRHRNLEDYLCKDKLTPMALGGRMSRYALVEDSKTGSRRFVWTLHHSIYDGWSLPHIIDMVVDAYSNKGTKKRPEFNAFIKHVISEASDDGEAYWRSYLEEGDFSPFPCLSTSSREPAADSSLELKHKLSPGRTTEMTTSTLIRGALAILISRYTASKDVVFGAVLSGRNAPVASIEDIIGPTITTVPVRIKLEPDQSVQHYLQEVQQQATDMIPFEQMGLKRIAKINRSSQSGCNFQTLLAVQPESSIKAGGTLGQWRLSSTQPSVTTYALGLECFIDKEEVTVKAIFDTAVMGVWQAEHMLRQLDLVLTQLEGASPEKMVSDVEALTDVDEKVIWAWNQRVPSAANRLLHDLISEQVLATPEAPALCGMEGNLTFRELEAASTRLAFHLGQLGVSLGALVPICFEKSIWAVVAIIGVLKAGAAFVPLDPEQPFENRWPVLEMTQASMVLTSKSYSSLPLPPGCKSFVVNENSLAGIPEHSINLVPSGAGPDSTAYVIFTSGTTGQPKGVVIQHRAISSSCLSHGPVYGISPTSRVLQFASYTFDACLFEIIMTLIHGGCVCVPSEEQRLGDLASTMRDMSVNTAFLTPTVAQAVQPENVPALHTLIMGGEAVTKADFDRWDRVSKLFNGYGPTETTVIAVVDSYERYAVGNNRIGKAVGCATWVVDPWDENRLAPLGAIGELFIESPSLAREYLADPVATAAAFVNDPTWLLRGCGNSSGRKGRLYKTGDLVRYNQDGSLSFIGRKDSRLKIRGQWLDVAKVEHQVRKCMPSGTQAIAEVIELVGAKDKKMLAVFIQAAGKEDDGKRENNMVSVVLPVVAGIEVVRLRPELESALSRSVWINTVSMVYFRVAHFPVMASGKTDRRRLREMGAMLSSQQLMELQAAAGKGNQQPRTEVERLLQHAWAQVLNIEYGSIGIDDNFFHLGGDSITAMQVSAVARASLVDVSTTDILHKRTIAMIALTAKSLREGPVMGIDQGNEKNDVVAFDLSPIQKLYVQHETNHIRYFDQHFFLKLSSPVQYACLKKAMETVVSRHSMLRARFSQTSAGKWEQRIVDDVSSSLHMCQSNSGSSETEKALAIRRCRETVNIEKGPLVAAVVFNDADATSIFISIHHMVIDLVSWRILLQELECLLSSSGPPLPQTLSFQAWCKLQAQYAANNLEYLRSAPEASVVPPLLSYWGLNEHLNTQGETKTTGFTLDESTSAAILGRCNNAFATRPVELMISALVYSFNATFTDRPTPTVFSEGHGREPWDDNLDVSRTIGWFTTLWPVQVQSSACGSLLHTTRQVKDAIRGLSQNGWAYFTSRFANEEDARANARDFPVEVIFNYAGSFQQFERSGSLFDPLTVPSGCHPPAFSGLKRFALFDVVATANSDCLHIDFVYSTKSLHQDRILAWVEQYQTELKQLVNILCDRPLEWTLADFPMAFKSYDAIVCFRGRLMPQLGIPHTGDIEDIYPCSPIQENILKAQDQDVNRSRIFFDFEITASDDSGGVNLARVEQAWRAVVQKHPLLRAMLVDGTPGSDGSLNIILRDPILSLSYIRAGDEAAEKRGCPDEPAPIPYKRNGLQHHLTVRQVNEKHVTLHFEMNHAILDGHSIFKVLLDDFRQAYAGRLDAMGAPYSRFVRYIGQQSWEANHAYWMKYLDTAEPCLIFNPSDAKRSRSDIVLYVPGLDIDMINSFCARWELTKATIVQAAWAMVLKMYLGCSVSCFGMYTSGRDIPVKDVDRIFGPLMCLMPRRIQLDGHGSVVETLRGIHEDYVRSLPHQTHPVADMCKALDIGPPGLFNTTLSYQRGKVVDAEAESGHSCRFGEMRTYSGVCKALGQAMEKRS</sequence>
<dbReference type="GO" id="GO:0031177">
    <property type="term" value="F:phosphopantetheine binding"/>
    <property type="evidence" value="ECO:0007669"/>
    <property type="project" value="InterPro"/>
</dbReference>
<dbReference type="Pfam" id="PF00668">
    <property type="entry name" value="Condensation"/>
    <property type="match status" value="3"/>
</dbReference>
<dbReference type="SMART" id="SM00823">
    <property type="entry name" value="PKS_PP"/>
    <property type="match status" value="2"/>
</dbReference>
<dbReference type="InterPro" id="IPR010071">
    <property type="entry name" value="AA_adenyl_dom"/>
</dbReference>
<dbReference type="Gene3D" id="3.30.559.30">
    <property type="entry name" value="Nonribosomal peptide synthetase, condensation domain"/>
    <property type="match status" value="3"/>
</dbReference>
<dbReference type="InterPro" id="IPR020845">
    <property type="entry name" value="AMP-binding_CS"/>
</dbReference>
<dbReference type="Gene3D" id="3.40.50.12780">
    <property type="entry name" value="N-terminal domain of ligase-like"/>
    <property type="match status" value="2"/>
</dbReference>
<feature type="domain" description="Carrier" evidence="6">
    <location>
        <begin position="1670"/>
        <end position="1746"/>
    </location>
</feature>
<dbReference type="OMA" id="FQIAPEM"/>
<keyword evidence="2" id="KW-0596">Phosphopantetheine</keyword>
<dbReference type="InterPro" id="IPR001242">
    <property type="entry name" value="Condensation_dom"/>
</dbReference>
<evidence type="ECO:0000313" key="7">
    <source>
        <dbReference type="EMBL" id="EFY86383.1"/>
    </source>
</evidence>
<dbReference type="SUPFAM" id="SSF47336">
    <property type="entry name" value="ACP-like"/>
    <property type="match status" value="2"/>
</dbReference>
<dbReference type="PROSITE" id="PS00455">
    <property type="entry name" value="AMP_BINDING"/>
    <property type="match status" value="2"/>
</dbReference>
<evidence type="ECO:0000259" key="6">
    <source>
        <dbReference type="PROSITE" id="PS50075"/>
    </source>
</evidence>
<evidence type="ECO:0000256" key="4">
    <source>
        <dbReference type="ARBA" id="ARBA00022598"/>
    </source>
</evidence>
<dbReference type="Pfam" id="PF00501">
    <property type="entry name" value="AMP-binding"/>
    <property type="match status" value="2"/>
</dbReference>
<dbReference type="InParanoid" id="E9ECK6"/>
<evidence type="ECO:0000256" key="2">
    <source>
        <dbReference type="ARBA" id="ARBA00022450"/>
    </source>
</evidence>
<comment type="pathway">
    <text evidence="1">Secondary metabolite biosynthesis.</text>
</comment>
<dbReference type="HOGENOM" id="CLU_000022_60_2_1"/>
<dbReference type="eggNOG" id="KOG1178">
    <property type="taxonomic scope" value="Eukaryota"/>
</dbReference>
<dbReference type="CDD" id="cd19545">
    <property type="entry name" value="FUM14_C_NRPS-like"/>
    <property type="match status" value="1"/>
</dbReference>
<dbReference type="InterPro" id="IPR023213">
    <property type="entry name" value="CAT-like_dom_sf"/>
</dbReference>
<dbReference type="InterPro" id="IPR042099">
    <property type="entry name" value="ANL_N_sf"/>
</dbReference>
<evidence type="ECO:0000256" key="3">
    <source>
        <dbReference type="ARBA" id="ARBA00022553"/>
    </source>
</evidence>
<protein>
    <submittedName>
        <fullName evidence="7">Nonribosomal peptide synthase, putative</fullName>
    </submittedName>
</protein>
<evidence type="ECO:0000256" key="1">
    <source>
        <dbReference type="ARBA" id="ARBA00005179"/>
    </source>
</evidence>
<dbReference type="GO" id="GO:0016874">
    <property type="term" value="F:ligase activity"/>
    <property type="evidence" value="ECO:0007669"/>
    <property type="project" value="UniProtKB-KW"/>
</dbReference>
<proteinExistence type="inferred from homology"/>
<dbReference type="InterPro" id="IPR020806">
    <property type="entry name" value="PKS_PP-bd"/>
</dbReference>
<gene>
    <name evidence="7" type="ORF">MAC_07604</name>
</gene>
<dbReference type="Proteomes" id="UP000002499">
    <property type="component" value="Unassembled WGS sequence"/>
</dbReference>
<dbReference type="FunFam" id="1.10.1200.10:FF:000005">
    <property type="entry name" value="Nonribosomal peptide synthetase 1"/>
    <property type="match status" value="2"/>
</dbReference>
<name>E9ECK6_METAQ</name>
<dbReference type="Gene3D" id="3.30.559.10">
    <property type="entry name" value="Chloramphenicol acetyltransferase-like domain"/>
    <property type="match status" value="3"/>
</dbReference>
<dbReference type="GO" id="GO:0044550">
    <property type="term" value="P:secondary metabolite biosynthetic process"/>
    <property type="evidence" value="ECO:0007669"/>
    <property type="project" value="TreeGrafter"/>
</dbReference>
<dbReference type="KEGG" id="maw:19251915"/>
<dbReference type="NCBIfam" id="TIGR01733">
    <property type="entry name" value="AA-adenyl-dom"/>
    <property type="match status" value="2"/>
</dbReference>
<dbReference type="OrthoDB" id="416786at2759"/>
<keyword evidence="3" id="KW-0597">Phosphoprotein</keyword>
<keyword evidence="4" id="KW-0436">Ligase</keyword>
<dbReference type="FunFam" id="3.40.50.12780:FF:000014">
    <property type="entry name" value="Nonribosomal peptide synthetase 1"/>
    <property type="match status" value="2"/>
</dbReference>
<dbReference type="InterPro" id="IPR000873">
    <property type="entry name" value="AMP-dep_synth/lig_dom"/>
</dbReference>
<dbReference type="GO" id="GO:0016740">
    <property type="term" value="F:transferase activity"/>
    <property type="evidence" value="ECO:0007669"/>
    <property type="project" value="UniProtKB-KW"/>
</dbReference>
<evidence type="ECO:0000256" key="5">
    <source>
        <dbReference type="ARBA" id="ARBA00029454"/>
    </source>
</evidence>
<dbReference type="FunFam" id="3.30.559.30:FF:000003">
    <property type="entry name" value="Nonribosomal peptide synthase SidD"/>
    <property type="match status" value="1"/>
</dbReference>
<dbReference type="SUPFAM" id="SSF56801">
    <property type="entry name" value="Acetyl-CoA synthetase-like"/>
    <property type="match status" value="2"/>
</dbReference>
<dbReference type="PROSITE" id="PS50075">
    <property type="entry name" value="CARRIER"/>
    <property type="match status" value="2"/>
</dbReference>